<dbReference type="GO" id="GO:0005829">
    <property type="term" value="C:cytosol"/>
    <property type="evidence" value="ECO:0007669"/>
    <property type="project" value="TreeGrafter"/>
</dbReference>
<keyword evidence="5" id="KW-0067">ATP-binding</keyword>
<dbReference type="PANTHER" id="PTHR30473">
    <property type="entry name" value="PROTEIN PHOH"/>
    <property type="match status" value="1"/>
</dbReference>
<dbReference type="Gene3D" id="3.40.50.300">
    <property type="entry name" value="P-loop containing nucleotide triphosphate hydrolases"/>
    <property type="match status" value="1"/>
</dbReference>
<keyword evidence="4" id="KW-0547">Nucleotide-binding</keyword>
<evidence type="ECO:0000313" key="8">
    <source>
        <dbReference type="EMBL" id="QHT93475.1"/>
    </source>
</evidence>
<organism evidence="8">
    <name type="scientific">viral metagenome</name>
    <dbReference type="NCBI Taxonomy" id="1070528"/>
    <lineage>
        <taxon>unclassified sequences</taxon>
        <taxon>metagenomes</taxon>
        <taxon>organismal metagenomes</taxon>
    </lineage>
</organism>
<evidence type="ECO:0000256" key="4">
    <source>
        <dbReference type="ARBA" id="ARBA00022741"/>
    </source>
</evidence>
<dbReference type="Pfam" id="PF02562">
    <property type="entry name" value="PhoH"/>
    <property type="match status" value="1"/>
</dbReference>
<comment type="subcellular location">
    <subcellularLocation>
        <location evidence="1">Cytoplasm</location>
    </subcellularLocation>
</comment>
<sequence>MRYFIPGLCIILAGFLTTKYAYSSQTRYVTMRSKKNRHTFFYQEETISQRLVPKTPSQVLYKNALENRNISLLFVNGPAGSGKTHMACDVAIDMLNKGNVDKIIVTRPTIPVDNEEIGFLPGTIQRKMAPWLIPVNDVFLNYYTQKEIDRMIFDKIIDFGPIAHMRGRTFTNAYIIADEMQNSTPLQMKMLLTRIGEGSKMIITGDLMQSDLKSETNGLADFIDRYKPWIEKSNDLQNIHLVWLTHMDVFRSETVKAVIKVYEGIENYYKLNKTQEIVEDTNDGTPELTLYHDNTTYIDEQNSSSTSVNGDSALIPISHISRYFKDNDYTI</sequence>
<reference evidence="8" key="1">
    <citation type="journal article" date="2020" name="Nature">
        <title>Giant virus diversity and host interactions through global metagenomics.</title>
        <authorList>
            <person name="Schulz F."/>
            <person name="Roux S."/>
            <person name="Paez-Espino D."/>
            <person name="Jungbluth S."/>
            <person name="Walsh D.A."/>
            <person name="Denef V.J."/>
            <person name="McMahon K.D."/>
            <person name="Konstantinidis K.T."/>
            <person name="Eloe-Fadrosh E.A."/>
            <person name="Kyrpides N.C."/>
            <person name="Woyke T."/>
        </authorList>
    </citation>
    <scope>NUCLEOTIDE SEQUENCE</scope>
    <source>
        <strain evidence="8">GVMAG-M-3300024252-29</strain>
    </source>
</reference>
<dbReference type="EMBL" id="MN740208">
    <property type="protein sequence ID" value="QHT93475.1"/>
    <property type="molecule type" value="Genomic_DNA"/>
</dbReference>
<dbReference type="InterPro" id="IPR003714">
    <property type="entry name" value="PhoH"/>
</dbReference>
<dbReference type="SUPFAM" id="SSF52540">
    <property type="entry name" value="P-loop containing nucleoside triphosphate hydrolases"/>
    <property type="match status" value="1"/>
</dbReference>
<dbReference type="InterPro" id="IPR051451">
    <property type="entry name" value="PhoH2-like"/>
</dbReference>
<dbReference type="GO" id="GO:0005524">
    <property type="term" value="F:ATP binding"/>
    <property type="evidence" value="ECO:0007669"/>
    <property type="project" value="UniProtKB-KW"/>
</dbReference>
<dbReference type="AlphaFoldDB" id="A0A6C0ILV1"/>
<evidence type="ECO:0000256" key="3">
    <source>
        <dbReference type="ARBA" id="ARBA00022490"/>
    </source>
</evidence>
<dbReference type="PANTHER" id="PTHR30473:SF1">
    <property type="entry name" value="PHOH-LIKE PROTEIN"/>
    <property type="match status" value="1"/>
</dbReference>
<evidence type="ECO:0000256" key="5">
    <source>
        <dbReference type="ARBA" id="ARBA00022840"/>
    </source>
</evidence>
<feature type="domain" description="PhoH-like protein" evidence="7">
    <location>
        <begin position="52"/>
        <end position="263"/>
    </location>
</feature>
<evidence type="ECO:0000256" key="6">
    <source>
        <dbReference type="ARBA" id="ARBA00039970"/>
    </source>
</evidence>
<protein>
    <recommendedName>
        <fullName evidence="6">PhoH-like protein</fullName>
    </recommendedName>
</protein>
<proteinExistence type="inferred from homology"/>
<name>A0A6C0ILV1_9ZZZZ</name>
<dbReference type="InterPro" id="IPR027417">
    <property type="entry name" value="P-loop_NTPase"/>
</dbReference>
<keyword evidence="3" id="KW-0963">Cytoplasm</keyword>
<evidence type="ECO:0000259" key="7">
    <source>
        <dbReference type="Pfam" id="PF02562"/>
    </source>
</evidence>
<evidence type="ECO:0000256" key="1">
    <source>
        <dbReference type="ARBA" id="ARBA00004496"/>
    </source>
</evidence>
<accession>A0A6C0ILV1</accession>
<evidence type="ECO:0000256" key="2">
    <source>
        <dbReference type="ARBA" id="ARBA00010393"/>
    </source>
</evidence>
<comment type="similarity">
    <text evidence="2">Belongs to the PhoH family.</text>
</comment>